<sequence>MKNEIIEKYLIYNGSIIERESYEPCNDFAANVVYEVIRVIDGVPLFWEEHMDRLIKSSDMISMDIRPLSDSISADIKKLIEINNKPVKNLKVLACKDDKGVIDYSVFFIRSNYPQPELYEKGIKTILFNALRENPNAKVQNSGLRERVNKALLESSAYEALLVNEANEITEGSKSNVFFVKNNSLYTSPKQEVLLGVTRTRVIELARSLGIEVIEVSIHKSFLEKCDGLFITGTSPKVLPISKVDEFKYASSKNETILAIMNAYDSLIADYIEKLERDFIQ</sequence>
<organism evidence="6 7">
    <name type="scientific">Lutispora saccharofermentans</name>
    <dbReference type="NCBI Taxonomy" id="3024236"/>
    <lineage>
        <taxon>Bacteria</taxon>
        <taxon>Bacillati</taxon>
        <taxon>Bacillota</taxon>
        <taxon>Clostridia</taxon>
        <taxon>Lutisporales</taxon>
        <taxon>Lutisporaceae</taxon>
        <taxon>Lutispora</taxon>
    </lineage>
</organism>
<keyword evidence="6" id="KW-0032">Aminotransferase</keyword>
<keyword evidence="3 5" id="KW-0663">Pyridoxal phosphate</keyword>
<dbReference type="Pfam" id="PF01063">
    <property type="entry name" value="Aminotran_4"/>
    <property type="match status" value="1"/>
</dbReference>
<evidence type="ECO:0000313" key="7">
    <source>
        <dbReference type="Proteomes" id="UP001651880"/>
    </source>
</evidence>
<dbReference type="CDD" id="cd00449">
    <property type="entry name" value="PLPDE_IV"/>
    <property type="match status" value="1"/>
</dbReference>
<dbReference type="InterPro" id="IPR001544">
    <property type="entry name" value="Aminotrans_IV"/>
</dbReference>
<name>A0ABT1NKA4_9FIRM</name>
<dbReference type="InterPro" id="IPR043131">
    <property type="entry name" value="BCAT-like_N"/>
</dbReference>
<dbReference type="Gene3D" id="3.20.10.10">
    <property type="entry name" value="D-amino Acid Aminotransferase, subunit A, domain 2"/>
    <property type="match status" value="1"/>
</dbReference>
<evidence type="ECO:0000256" key="5">
    <source>
        <dbReference type="RuleBase" id="RU004516"/>
    </source>
</evidence>
<comment type="similarity">
    <text evidence="2 4">Belongs to the class-IV pyridoxal-phosphate-dependent aminotransferase family.</text>
</comment>
<proteinExistence type="inferred from homology"/>
<keyword evidence="6" id="KW-0808">Transferase</keyword>
<dbReference type="PANTHER" id="PTHR42743:SF11">
    <property type="entry name" value="AMINODEOXYCHORISMATE LYASE"/>
    <property type="match status" value="1"/>
</dbReference>
<keyword evidence="7" id="KW-1185">Reference proteome</keyword>
<dbReference type="InterPro" id="IPR043132">
    <property type="entry name" value="BCAT-like_C"/>
</dbReference>
<dbReference type="SUPFAM" id="SSF56752">
    <property type="entry name" value="D-aminoacid aminotransferase-like PLP-dependent enzymes"/>
    <property type="match status" value="1"/>
</dbReference>
<protein>
    <submittedName>
        <fullName evidence="6">Aminotransferase class IV</fullName>
    </submittedName>
</protein>
<dbReference type="GO" id="GO:0008483">
    <property type="term" value="F:transaminase activity"/>
    <property type="evidence" value="ECO:0007669"/>
    <property type="project" value="UniProtKB-KW"/>
</dbReference>
<comment type="cofactor">
    <cofactor evidence="1 5">
        <name>pyridoxal 5'-phosphate</name>
        <dbReference type="ChEBI" id="CHEBI:597326"/>
    </cofactor>
</comment>
<dbReference type="InterPro" id="IPR050571">
    <property type="entry name" value="Class-IV_PLP-Dep_Aminotrnsfr"/>
</dbReference>
<dbReference type="Gene3D" id="3.30.470.10">
    <property type="match status" value="1"/>
</dbReference>
<gene>
    <name evidence="6" type="ORF">LJD61_12305</name>
</gene>
<comment type="caution">
    <text evidence="6">The sequence shown here is derived from an EMBL/GenBank/DDBJ whole genome shotgun (WGS) entry which is preliminary data.</text>
</comment>
<dbReference type="PROSITE" id="PS00770">
    <property type="entry name" value="AA_TRANSFER_CLASS_4"/>
    <property type="match status" value="1"/>
</dbReference>
<reference evidence="6 7" key="1">
    <citation type="submission" date="2021-10" db="EMBL/GenBank/DDBJ databases">
        <title>Lutispora strain m25 sp. nov., a thermophilic, non-spore-forming bacterium isolated from a lab-scale methanogenic bioreactor digesting anaerobic sludge.</title>
        <authorList>
            <person name="El Houari A."/>
            <person name="Mcdonald J."/>
        </authorList>
    </citation>
    <scope>NUCLEOTIDE SEQUENCE [LARGE SCALE GENOMIC DNA]</scope>
    <source>
        <strain evidence="7">m25</strain>
    </source>
</reference>
<evidence type="ECO:0000256" key="4">
    <source>
        <dbReference type="RuleBase" id="RU004106"/>
    </source>
</evidence>
<evidence type="ECO:0000256" key="3">
    <source>
        <dbReference type="ARBA" id="ARBA00022898"/>
    </source>
</evidence>
<dbReference type="InterPro" id="IPR018300">
    <property type="entry name" value="Aminotrans_IV_CS"/>
</dbReference>
<evidence type="ECO:0000256" key="2">
    <source>
        <dbReference type="ARBA" id="ARBA00009320"/>
    </source>
</evidence>
<evidence type="ECO:0000313" key="6">
    <source>
        <dbReference type="EMBL" id="MCQ1530326.1"/>
    </source>
</evidence>
<dbReference type="RefSeq" id="WP_255227846.1">
    <property type="nucleotide sequence ID" value="NZ_JAJEKE010000011.1"/>
</dbReference>
<accession>A0ABT1NKA4</accession>
<dbReference type="Proteomes" id="UP001651880">
    <property type="component" value="Unassembled WGS sequence"/>
</dbReference>
<dbReference type="PANTHER" id="PTHR42743">
    <property type="entry name" value="AMINO-ACID AMINOTRANSFERASE"/>
    <property type="match status" value="1"/>
</dbReference>
<dbReference type="InterPro" id="IPR036038">
    <property type="entry name" value="Aminotransferase-like"/>
</dbReference>
<dbReference type="EMBL" id="JAJEKE010000011">
    <property type="protein sequence ID" value="MCQ1530326.1"/>
    <property type="molecule type" value="Genomic_DNA"/>
</dbReference>
<evidence type="ECO:0000256" key="1">
    <source>
        <dbReference type="ARBA" id="ARBA00001933"/>
    </source>
</evidence>